<feature type="transmembrane region" description="Helical" evidence="1">
    <location>
        <begin position="135"/>
        <end position="157"/>
    </location>
</feature>
<protein>
    <submittedName>
        <fullName evidence="2">Uncharacterized protein</fullName>
    </submittedName>
</protein>
<organism evidence="2 3">
    <name type="scientific">Armillaria gallica</name>
    <name type="common">Bulbous honey fungus</name>
    <name type="synonym">Armillaria bulbosa</name>
    <dbReference type="NCBI Taxonomy" id="47427"/>
    <lineage>
        <taxon>Eukaryota</taxon>
        <taxon>Fungi</taxon>
        <taxon>Dikarya</taxon>
        <taxon>Basidiomycota</taxon>
        <taxon>Agaricomycotina</taxon>
        <taxon>Agaricomycetes</taxon>
        <taxon>Agaricomycetidae</taxon>
        <taxon>Agaricales</taxon>
        <taxon>Marasmiineae</taxon>
        <taxon>Physalacriaceae</taxon>
        <taxon>Armillaria</taxon>
    </lineage>
</organism>
<accession>A0A2H3ERB0</accession>
<evidence type="ECO:0000313" key="2">
    <source>
        <dbReference type="EMBL" id="PBL02224.1"/>
    </source>
</evidence>
<proteinExistence type="predicted"/>
<evidence type="ECO:0000313" key="3">
    <source>
        <dbReference type="Proteomes" id="UP000217790"/>
    </source>
</evidence>
<dbReference type="AlphaFoldDB" id="A0A2H3ERB0"/>
<keyword evidence="1" id="KW-0812">Transmembrane</keyword>
<name>A0A2H3ERB0_ARMGA</name>
<sequence length="252" mass="28844">MLASSPTIEYPFWGFVLSVLLFGVLLVQTWRYYSDYGKDRCLLSCTSTAMHIAVAHSLLFLAADFKAVNFLDAYSPFMTADNVIICFVLFLIQLFFLSRIYFLRPNRHWILGALVLCSIGTFVTCVLKTPSKQMISWTVLYGLAMFSNAATVAYYWWIFAQSRSDFRQTMNVLKRLRLYTAARGLLVTVAQTVCFILHIVQTYQLRWVLMHWSLSVICVSATGWLNARGALREKMNEEISILDVVSQLEFSG</sequence>
<reference evidence="3" key="1">
    <citation type="journal article" date="2017" name="Nat. Ecol. Evol.">
        <title>Genome expansion and lineage-specific genetic innovations in the forest pathogenic fungi Armillaria.</title>
        <authorList>
            <person name="Sipos G."/>
            <person name="Prasanna A.N."/>
            <person name="Walter M.C."/>
            <person name="O'Connor E."/>
            <person name="Balint B."/>
            <person name="Krizsan K."/>
            <person name="Kiss B."/>
            <person name="Hess J."/>
            <person name="Varga T."/>
            <person name="Slot J."/>
            <person name="Riley R."/>
            <person name="Boka B."/>
            <person name="Rigling D."/>
            <person name="Barry K."/>
            <person name="Lee J."/>
            <person name="Mihaltcheva S."/>
            <person name="LaButti K."/>
            <person name="Lipzen A."/>
            <person name="Waldron R."/>
            <person name="Moloney N.M."/>
            <person name="Sperisen C."/>
            <person name="Kredics L."/>
            <person name="Vagvoelgyi C."/>
            <person name="Patrignani A."/>
            <person name="Fitzpatrick D."/>
            <person name="Nagy I."/>
            <person name="Doyle S."/>
            <person name="Anderson J.B."/>
            <person name="Grigoriev I.V."/>
            <person name="Gueldener U."/>
            <person name="Muensterkoetter M."/>
            <person name="Nagy L.G."/>
        </authorList>
    </citation>
    <scope>NUCLEOTIDE SEQUENCE [LARGE SCALE GENOMIC DNA]</scope>
    <source>
        <strain evidence="3">Ar21-2</strain>
    </source>
</reference>
<keyword evidence="1" id="KW-0472">Membrane</keyword>
<dbReference type="EMBL" id="KZ293645">
    <property type="protein sequence ID" value="PBL02224.1"/>
    <property type="molecule type" value="Genomic_DNA"/>
</dbReference>
<dbReference type="InParanoid" id="A0A2H3ERB0"/>
<keyword evidence="1" id="KW-1133">Transmembrane helix</keyword>
<feature type="transmembrane region" description="Helical" evidence="1">
    <location>
        <begin position="12"/>
        <end position="30"/>
    </location>
</feature>
<dbReference type="OrthoDB" id="2864380at2759"/>
<feature type="transmembrane region" description="Helical" evidence="1">
    <location>
        <begin position="205"/>
        <end position="225"/>
    </location>
</feature>
<feature type="transmembrane region" description="Helical" evidence="1">
    <location>
        <begin position="82"/>
        <end position="102"/>
    </location>
</feature>
<feature type="transmembrane region" description="Helical" evidence="1">
    <location>
        <begin position="178"/>
        <end position="199"/>
    </location>
</feature>
<dbReference type="Proteomes" id="UP000217790">
    <property type="component" value="Unassembled WGS sequence"/>
</dbReference>
<keyword evidence="3" id="KW-1185">Reference proteome</keyword>
<dbReference type="STRING" id="47427.A0A2H3ERB0"/>
<evidence type="ECO:0000256" key="1">
    <source>
        <dbReference type="SAM" id="Phobius"/>
    </source>
</evidence>
<gene>
    <name evidence="2" type="ORF">ARMGADRAFT_1005641</name>
</gene>
<feature type="transmembrane region" description="Helical" evidence="1">
    <location>
        <begin position="42"/>
        <end position="62"/>
    </location>
</feature>
<feature type="transmembrane region" description="Helical" evidence="1">
    <location>
        <begin position="109"/>
        <end position="129"/>
    </location>
</feature>